<evidence type="ECO:0000313" key="1">
    <source>
        <dbReference type="EMBL" id="JAD61077.1"/>
    </source>
</evidence>
<dbReference type="EMBL" id="GBRH01236818">
    <property type="protein sequence ID" value="JAD61077.1"/>
    <property type="molecule type" value="Transcribed_RNA"/>
</dbReference>
<name>A0A0A9BP75_ARUDO</name>
<sequence>MSSFVVVIRYLDVAG</sequence>
<proteinExistence type="predicted"/>
<reference evidence="1" key="1">
    <citation type="submission" date="2014-09" db="EMBL/GenBank/DDBJ databases">
        <authorList>
            <person name="Magalhaes I.L.F."/>
            <person name="Oliveira U."/>
            <person name="Santos F.R."/>
            <person name="Vidigal T.H.D.A."/>
            <person name="Brescovit A.D."/>
            <person name="Santos A.J."/>
        </authorList>
    </citation>
    <scope>NUCLEOTIDE SEQUENCE</scope>
    <source>
        <tissue evidence="1">Shoot tissue taken approximately 20 cm above the soil surface</tissue>
    </source>
</reference>
<reference evidence="1" key="2">
    <citation type="journal article" date="2015" name="Data Brief">
        <title>Shoot transcriptome of the giant reed, Arundo donax.</title>
        <authorList>
            <person name="Barrero R.A."/>
            <person name="Guerrero F.D."/>
            <person name="Moolhuijzen P."/>
            <person name="Goolsby J.A."/>
            <person name="Tidwell J."/>
            <person name="Bellgard S.E."/>
            <person name="Bellgard M.I."/>
        </authorList>
    </citation>
    <scope>NUCLEOTIDE SEQUENCE</scope>
    <source>
        <tissue evidence="1">Shoot tissue taken approximately 20 cm above the soil surface</tissue>
    </source>
</reference>
<accession>A0A0A9BP75</accession>
<protein>
    <submittedName>
        <fullName evidence="1">Uncharacterized protein</fullName>
    </submittedName>
</protein>
<organism evidence="1">
    <name type="scientific">Arundo donax</name>
    <name type="common">Giant reed</name>
    <name type="synonym">Donax arundinaceus</name>
    <dbReference type="NCBI Taxonomy" id="35708"/>
    <lineage>
        <taxon>Eukaryota</taxon>
        <taxon>Viridiplantae</taxon>
        <taxon>Streptophyta</taxon>
        <taxon>Embryophyta</taxon>
        <taxon>Tracheophyta</taxon>
        <taxon>Spermatophyta</taxon>
        <taxon>Magnoliopsida</taxon>
        <taxon>Liliopsida</taxon>
        <taxon>Poales</taxon>
        <taxon>Poaceae</taxon>
        <taxon>PACMAD clade</taxon>
        <taxon>Arundinoideae</taxon>
        <taxon>Arundineae</taxon>
        <taxon>Arundo</taxon>
    </lineage>
</organism>